<reference evidence="5" key="1">
    <citation type="journal article" date="2021" name="Sci. Rep.">
        <title>Diploid genomic architecture of Nitzschia inconspicua, an elite biomass production diatom.</title>
        <authorList>
            <person name="Oliver A."/>
            <person name="Podell S."/>
            <person name="Pinowska A."/>
            <person name="Traller J.C."/>
            <person name="Smith S.R."/>
            <person name="McClure R."/>
            <person name="Beliaev A."/>
            <person name="Bohutskyi P."/>
            <person name="Hill E.A."/>
            <person name="Rabines A."/>
            <person name="Zheng H."/>
            <person name="Allen L.Z."/>
            <person name="Kuo A."/>
            <person name="Grigoriev I.V."/>
            <person name="Allen A.E."/>
            <person name="Hazlebeck D."/>
            <person name="Allen E.E."/>
        </authorList>
    </citation>
    <scope>NUCLEOTIDE SEQUENCE</scope>
    <source>
        <strain evidence="5">Hildebrandi</strain>
    </source>
</reference>
<comment type="similarity">
    <text evidence="1">Belongs to the sulfatase family.</text>
</comment>
<protein>
    <submittedName>
        <fullName evidence="5">Arylsulfatase</fullName>
    </submittedName>
</protein>
<evidence type="ECO:0000313" key="5">
    <source>
        <dbReference type="EMBL" id="KAG7348849.1"/>
    </source>
</evidence>
<feature type="transmembrane region" description="Helical" evidence="3">
    <location>
        <begin position="44"/>
        <end position="62"/>
    </location>
</feature>
<dbReference type="AlphaFoldDB" id="A0A9K3KT66"/>
<dbReference type="InterPro" id="IPR050738">
    <property type="entry name" value="Sulfatase"/>
</dbReference>
<organism evidence="5 6">
    <name type="scientific">Nitzschia inconspicua</name>
    <dbReference type="NCBI Taxonomy" id="303405"/>
    <lineage>
        <taxon>Eukaryota</taxon>
        <taxon>Sar</taxon>
        <taxon>Stramenopiles</taxon>
        <taxon>Ochrophyta</taxon>
        <taxon>Bacillariophyta</taxon>
        <taxon>Bacillariophyceae</taxon>
        <taxon>Bacillariophycidae</taxon>
        <taxon>Bacillariales</taxon>
        <taxon>Bacillariaceae</taxon>
        <taxon>Nitzschia</taxon>
    </lineage>
</organism>
<feature type="region of interest" description="Disordered" evidence="2">
    <location>
        <begin position="1"/>
        <end position="30"/>
    </location>
</feature>
<dbReference type="Pfam" id="PF00884">
    <property type="entry name" value="Sulfatase"/>
    <property type="match status" value="1"/>
</dbReference>
<comment type="caution">
    <text evidence="5">The sequence shown here is derived from an EMBL/GenBank/DDBJ whole genome shotgun (WGS) entry which is preliminary data.</text>
</comment>
<feature type="region of interest" description="Disordered" evidence="2">
    <location>
        <begin position="103"/>
        <end position="225"/>
    </location>
</feature>
<accession>A0A9K3KT66</accession>
<dbReference type="EMBL" id="JAGRRH010000019">
    <property type="protein sequence ID" value="KAG7348849.1"/>
    <property type="molecule type" value="Genomic_DNA"/>
</dbReference>
<evidence type="ECO:0000256" key="2">
    <source>
        <dbReference type="SAM" id="MobiDB-lite"/>
    </source>
</evidence>
<evidence type="ECO:0000313" key="6">
    <source>
        <dbReference type="Proteomes" id="UP000693970"/>
    </source>
</evidence>
<feature type="compositionally biased region" description="Low complexity" evidence="2">
    <location>
        <begin position="108"/>
        <end position="117"/>
    </location>
</feature>
<gene>
    <name evidence="5" type="ORF">IV203_011446</name>
</gene>
<dbReference type="PANTHER" id="PTHR42693:SF33">
    <property type="entry name" value="ARYLSULFATASE"/>
    <property type="match status" value="1"/>
</dbReference>
<proteinExistence type="inferred from homology"/>
<evidence type="ECO:0000259" key="4">
    <source>
        <dbReference type="Pfam" id="PF00884"/>
    </source>
</evidence>
<dbReference type="PANTHER" id="PTHR42693">
    <property type="entry name" value="ARYLSULFATASE FAMILY MEMBER"/>
    <property type="match status" value="1"/>
</dbReference>
<dbReference type="InterPro" id="IPR000917">
    <property type="entry name" value="Sulfatase_N"/>
</dbReference>
<feature type="domain" description="Sulfatase N-terminal" evidence="4">
    <location>
        <begin position="234"/>
        <end position="557"/>
    </location>
</feature>
<keyword evidence="3" id="KW-1133">Transmembrane helix</keyword>
<reference evidence="5" key="2">
    <citation type="submission" date="2021-04" db="EMBL/GenBank/DDBJ databases">
        <authorList>
            <person name="Podell S."/>
        </authorList>
    </citation>
    <scope>NUCLEOTIDE SEQUENCE</scope>
    <source>
        <strain evidence="5">Hildebrandi</strain>
    </source>
</reference>
<sequence length="689" mass="78541">MPRSSSNNNTSTTTTNNNNNNTTNGSSSVSMSSAQQATAFKTRIFYALILMGGMGSLSLLHLQSFDGQLTPWGTIKDAVAHLDLDQPSVLINRIGNVVITKGESNVDTNPTRTTKTDTAADSSHRNQQQQLNQKEGTTTKLAKTNQTSSSSSSSSSSKVVPTQNATTATAATATSKNDTTATSSRLRSSTTTSAVETDNEDNKTNQDTQVNENDKKHKVNTKTVTQRDKNKKLNVLLFYADDWTMRVLGKYDENVYTPNIDNLADNGMLFSNNCVTTSICWISRATLVTGTYYSRHLQNFPHANALFESLPWKETLFPRMKREGGYFTGLMGKWHAPGPGKEMDEAFNMRRFYYGSHWIGNQHVTDMNREHALAFLKERPKNKPFFLKVSFFATHAQDGHYPSFEPMNQTRWTHYPNSKYIEPPKTATEAHWKALPSFFQGSEARTRWKRRFEPDYFQDNVKDLYSMATEVDWAVGEVVKELKEQGVYNDTLIIFTTDNGNLQGEHGLTEKWYPFEESLRVPLVIYDPRMPENLRGTINHDWTLNVDLAPTILAAAGLEPSSFMQGRDLSQLYLQPKDDNTSPAWRKDFFYEFNMGNPSNASDHPWKNWLDASFAVVTDEWKYVYWPQQDYEQLFHRSVDPYDEWDLLHKLEKHADAPYDAIQTTDEIYKTMKERYAYLKEKAQSGQRV</sequence>
<dbReference type="OrthoDB" id="190099at2759"/>
<feature type="compositionally biased region" description="Polar residues" evidence="2">
    <location>
        <begin position="119"/>
        <end position="147"/>
    </location>
</feature>
<dbReference type="GO" id="GO:0004065">
    <property type="term" value="F:arylsulfatase activity"/>
    <property type="evidence" value="ECO:0007669"/>
    <property type="project" value="TreeGrafter"/>
</dbReference>
<feature type="compositionally biased region" description="Low complexity" evidence="2">
    <location>
        <begin position="165"/>
        <end position="194"/>
    </location>
</feature>
<dbReference type="Proteomes" id="UP000693970">
    <property type="component" value="Unassembled WGS sequence"/>
</dbReference>
<evidence type="ECO:0000256" key="3">
    <source>
        <dbReference type="SAM" id="Phobius"/>
    </source>
</evidence>
<feature type="compositionally biased region" description="Low complexity" evidence="2">
    <location>
        <begin position="148"/>
        <end position="157"/>
    </location>
</feature>
<keyword evidence="3" id="KW-0812">Transmembrane</keyword>
<keyword evidence="3" id="KW-0472">Membrane</keyword>
<keyword evidence="6" id="KW-1185">Reference proteome</keyword>
<name>A0A9K3KT66_9STRA</name>
<evidence type="ECO:0000256" key="1">
    <source>
        <dbReference type="ARBA" id="ARBA00008779"/>
    </source>
</evidence>